<dbReference type="OrthoDB" id="8225825at2"/>
<organism evidence="3 4">
    <name type="scientific">Saccharopolyspora rhizosphaerae</name>
    <dbReference type="NCBI Taxonomy" id="2492662"/>
    <lineage>
        <taxon>Bacteria</taxon>
        <taxon>Bacillati</taxon>
        <taxon>Actinomycetota</taxon>
        <taxon>Actinomycetes</taxon>
        <taxon>Pseudonocardiales</taxon>
        <taxon>Pseudonocardiaceae</taxon>
        <taxon>Saccharopolyspora</taxon>
    </lineage>
</organism>
<sequence length="137" mass="15608">MTSAAEWNQKIIDEFRRNGGRVGGQFEGAPMLLLHHVGAKSGTTRVNPLMHQETDHGWAVFASAAGAEENPDWYHNLRANPEVEIELGTETIPVRARVLDRAERDLVWEEQKRRYPGFADYESKTSRTIPVVLLERR</sequence>
<comment type="similarity">
    <text evidence="1">Belongs to the F420H(2)-dependent quinone reductase family.</text>
</comment>
<evidence type="ECO:0000256" key="2">
    <source>
        <dbReference type="ARBA" id="ARBA00049106"/>
    </source>
</evidence>
<dbReference type="RefSeq" id="WP_125089211.1">
    <property type="nucleotide sequence ID" value="NZ_RSAA01000006.1"/>
</dbReference>
<dbReference type="NCBIfam" id="TIGR00026">
    <property type="entry name" value="hi_GC_TIGR00026"/>
    <property type="match status" value="1"/>
</dbReference>
<dbReference type="InterPro" id="IPR004378">
    <property type="entry name" value="F420H2_quin_Rdtase"/>
</dbReference>
<dbReference type="PANTHER" id="PTHR39428:SF1">
    <property type="entry name" value="F420H(2)-DEPENDENT QUINONE REDUCTASE RV1261C"/>
    <property type="match status" value="1"/>
</dbReference>
<evidence type="ECO:0000313" key="4">
    <source>
        <dbReference type="Proteomes" id="UP000274515"/>
    </source>
</evidence>
<accession>A0A3R8QDT8</accession>
<dbReference type="PANTHER" id="PTHR39428">
    <property type="entry name" value="F420H(2)-DEPENDENT QUINONE REDUCTASE RV1261C"/>
    <property type="match status" value="1"/>
</dbReference>
<dbReference type="SUPFAM" id="SSF50475">
    <property type="entry name" value="FMN-binding split barrel"/>
    <property type="match status" value="1"/>
</dbReference>
<comment type="caution">
    <text evidence="3">The sequence shown here is derived from an EMBL/GenBank/DDBJ whole genome shotgun (WGS) entry which is preliminary data.</text>
</comment>
<name>A0A3R8QDT8_9PSEU</name>
<evidence type="ECO:0000313" key="3">
    <source>
        <dbReference type="EMBL" id="RRO18712.1"/>
    </source>
</evidence>
<gene>
    <name evidence="3" type="ORF">EIL87_06250</name>
</gene>
<dbReference type="Pfam" id="PF04075">
    <property type="entry name" value="F420H2_quin_red"/>
    <property type="match status" value="1"/>
</dbReference>
<evidence type="ECO:0000256" key="1">
    <source>
        <dbReference type="ARBA" id="ARBA00008710"/>
    </source>
</evidence>
<dbReference type="InterPro" id="IPR012349">
    <property type="entry name" value="Split_barrel_FMN-bd"/>
</dbReference>
<dbReference type="Gene3D" id="2.30.110.10">
    <property type="entry name" value="Electron Transport, Fmn-binding Protein, Chain A"/>
    <property type="match status" value="1"/>
</dbReference>
<dbReference type="Proteomes" id="UP000274515">
    <property type="component" value="Unassembled WGS sequence"/>
</dbReference>
<protein>
    <submittedName>
        <fullName evidence="3">Nitroreductase family deazaflavin-dependent oxidoreductase</fullName>
    </submittedName>
</protein>
<dbReference type="GO" id="GO:0016491">
    <property type="term" value="F:oxidoreductase activity"/>
    <property type="evidence" value="ECO:0007669"/>
    <property type="project" value="InterPro"/>
</dbReference>
<dbReference type="GO" id="GO:0070967">
    <property type="term" value="F:coenzyme F420 binding"/>
    <property type="evidence" value="ECO:0007669"/>
    <property type="project" value="TreeGrafter"/>
</dbReference>
<dbReference type="AlphaFoldDB" id="A0A3R8QDT8"/>
<keyword evidence="4" id="KW-1185">Reference proteome</keyword>
<dbReference type="EMBL" id="RSAA01000006">
    <property type="protein sequence ID" value="RRO18712.1"/>
    <property type="molecule type" value="Genomic_DNA"/>
</dbReference>
<dbReference type="GO" id="GO:0005886">
    <property type="term" value="C:plasma membrane"/>
    <property type="evidence" value="ECO:0007669"/>
    <property type="project" value="TreeGrafter"/>
</dbReference>
<comment type="catalytic activity">
    <reaction evidence="2">
        <text>oxidized coenzyme F420-(gamma-L-Glu)(n) + a quinol + H(+) = reduced coenzyme F420-(gamma-L-Glu)(n) + a quinone</text>
        <dbReference type="Rhea" id="RHEA:39663"/>
        <dbReference type="Rhea" id="RHEA-COMP:12939"/>
        <dbReference type="Rhea" id="RHEA-COMP:14378"/>
        <dbReference type="ChEBI" id="CHEBI:15378"/>
        <dbReference type="ChEBI" id="CHEBI:24646"/>
        <dbReference type="ChEBI" id="CHEBI:132124"/>
        <dbReference type="ChEBI" id="CHEBI:133980"/>
        <dbReference type="ChEBI" id="CHEBI:139511"/>
    </reaction>
</comment>
<proteinExistence type="inferred from homology"/>
<reference evidence="3 4" key="1">
    <citation type="submission" date="2018-11" db="EMBL/GenBank/DDBJ databases">
        <title>Saccharopolyspora rhizosphaerae sp. nov., an actinomycete isolated from rhizosphere soil in Thailand.</title>
        <authorList>
            <person name="Intra B."/>
            <person name="Euanorasetr J."/>
            <person name="Take A."/>
            <person name="Inahashi Y."/>
            <person name="Mori M."/>
            <person name="Panbangred W."/>
            <person name="Matsumoto A."/>
        </authorList>
    </citation>
    <scope>NUCLEOTIDE SEQUENCE [LARGE SCALE GENOMIC DNA]</scope>
    <source>
        <strain evidence="3 4">H219</strain>
    </source>
</reference>